<reference evidence="10" key="1">
    <citation type="submission" date="2021-01" db="EMBL/GenBank/DDBJ databases">
        <authorList>
            <person name="Corre E."/>
            <person name="Pelletier E."/>
            <person name="Niang G."/>
            <person name="Scheremetjew M."/>
            <person name="Finn R."/>
            <person name="Kale V."/>
            <person name="Holt S."/>
            <person name="Cochrane G."/>
            <person name="Meng A."/>
            <person name="Brown T."/>
            <person name="Cohen L."/>
        </authorList>
    </citation>
    <scope>NUCLEOTIDE SEQUENCE</scope>
    <source>
        <strain evidence="10">CCMP441</strain>
    </source>
</reference>
<evidence type="ECO:0000256" key="7">
    <source>
        <dbReference type="ARBA" id="ARBA00022927"/>
    </source>
</evidence>
<dbReference type="AlphaFoldDB" id="A0A6U4J692"/>
<dbReference type="CDD" id="cd07305">
    <property type="entry name" value="Porin3_Tom40"/>
    <property type="match status" value="1"/>
</dbReference>
<evidence type="ECO:0000256" key="3">
    <source>
        <dbReference type="ARBA" id="ARBA00022448"/>
    </source>
</evidence>
<gene>
    <name evidence="10" type="ORF">HAND1043_LOCUS22657</name>
</gene>
<dbReference type="GO" id="GO:0030150">
    <property type="term" value="P:protein import into mitochondrial matrix"/>
    <property type="evidence" value="ECO:0007669"/>
    <property type="project" value="InterPro"/>
</dbReference>
<keyword evidence="6" id="KW-1000">Mitochondrion outer membrane</keyword>
<proteinExistence type="inferred from homology"/>
<keyword evidence="9" id="KW-0472">Membrane</keyword>
<dbReference type="Pfam" id="PF01459">
    <property type="entry name" value="Porin_3"/>
    <property type="match status" value="1"/>
</dbReference>
<comment type="subcellular location">
    <subcellularLocation>
        <location evidence="1">Mitochondrion outer membrane</location>
        <topology evidence="1">Multi-pass membrane protein</topology>
    </subcellularLocation>
</comment>
<evidence type="ECO:0008006" key="11">
    <source>
        <dbReference type="Google" id="ProtNLM"/>
    </source>
</evidence>
<dbReference type="EMBL" id="HBFK01037431">
    <property type="protein sequence ID" value="CAD8756148.1"/>
    <property type="molecule type" value="Transcribed_RNA"/>
</dbReference>
<evidence type="ECO:0000256" key="6">
    <source>
        <dbReference type="ARBA" id="ARBA00022787"/>
    </source>
</evidence>
<dbReference type="PANTHER" id="PTHR10802">
    <property type="entry name" value="MITOCHONDRIAL IMPORT RECEPTOR SUBUNIT TOM40"/>
    <property type="match status" value="1"/>
</dbReference>
<evidence type="ECO:0000256" key="8">
    <source>
        <dbReference type="ARBA" id="ARBA00023128"/>
    </source>
</evidence>
<dbReference type="InterPro" id="IPR037930">
    <property type="entry name" value="Tom40"/>
</dbReference>
<evidence type="ECO:0000256" key="1">
    <source>
        <dbReference type="ARBA" id="ARBA00004374"/>
    </source>
</evidence>
<evidence type="ECO:0000256" key="4">
    <source>
        <dbReference type="ARBA" id="ARBA00022452"/>
    </source>
</evidence>
<sequence>MEGTAKLSFFERLVSSNNPNPGKFEDIGAEARKVFQIDTFEGIKAEYQRGLSNSFGVSHTIHLSPGGDSPSTYEFGANYSQGKHLLVSRTAASGDVQAQYLCSVTPNLSLKAQAQLTGTPHQSNAMCNLDYKGSDWYGSLKFGSFAQWGISYLQSVSQNLSLGVDLTYLGRLPYGQPPMCVSTAAIRYADDNVAGVFQYSSNQRVQASYVRRIKDYATFATELSVDLESRESVCGLGYEYTGPMGSLKTNITTDKKITTLLEKPLSELSAVSCSAELDQKTGQCKYGVGIQFLQ</sequence>
<organism evidence="10">
    <name type="scientific">Hemiselmis andersenii</name>
    <name type="common">Cryptophyte alga</name>
    <dbReference type="NCBI Taxonomy" id="464988"/>
    <lineage>
        <taxon>Eukaryota</taxon>
        <taxon>Cryptophyceae</taxon>
        <taxon>Cryptomonadales</taxon>
        <taxon>Hemiselmidaceae</taxon>
        <taxon>Hemiselmis</taxon>
    </lineage>
</organism>
<name>A0A6U4J692_HEMAN</name>
<dbReference type="InterPro" id="IPR023614">
    <property type="entry name" value="Porin_dom_sf"/>
</dbReference>
<keyword evidence="4" id="KW-1134">Transmembrane beta strand</keyword>
<evidence type="ECO:0000256" key="5">
    <source>
        <dbReference type="ARBA" id="ARBA00022692"/>
    </source>
</evidence>
<accession>A0A6U4J692</accession>
<protein>
    <recommendedName>
        <fullName evidence="11">Mitochondrial import receptor subunit TOM40</fullName>
    </recommendedName>
</protein>
<keyword evidence="3" id="KW-0813">Transport</keyword>
<dbReference type="Gene3D" id="2.40.160.10">
    <property type="entry name" value="Porin"/>
    <property type="match status" value="1"/>
</dbReference>
<keyword evidence="8" id="KW-0496">Mitochondrion</keyword>
<dbReference type="GO" id="GO:0008320">
    <property type="term" value="F:protein transmembrane transporter activity"/>
    <property type="evidence" value="ECO:0007669"/>
    <property type="project" value="InterPro"/>
</dbReference>
<keyword evidence="7" id="KW-0653">Protein transport</keyword>
<dbReference type="InterPro" id="IPR027246">
    <property type="entry name" value="Porin_Euk/Tom40"/>
</dbReference>
<evidence type="ECO:0000256" key="9">
    <source>
        <dbReference type="ARBA" id="ARBA00023136"/>
    </source>
</evidence>
<evidence type="ECO:0000256" key="2">
    <source>
        <dbReference type="ARBA" id="ARBA00010510"/>
    </source>
</evidence>
<dbReference type="GO" id="GO:0005741">
    <property type="term" value="C:mitochondrial outer membrane"/>
    <property type="evidence" value="ECO:0007669"/>
    <property type="project" value="UniProtKB-SubCell"/>
</dbReference>
<comment type="similarity">
    <text evidence="2">Belongs to the Tom40 family.</text>
</comment>
<keyword evidence="5" id="KW-0812">Transmembrane</keyword>
<evidence type="ECO:0000313" key="10">
    <source>
        <dbReference type="EMBL" id="CAD8756148.1"/>
    </source>
</evidence>